<name>A0A101FZ20_9CHLR</name>
<dbReference type="InterPro" id="IPR000994">
    <property type="entry name" value="Pept_M24"/>
</dbReference>
<organism evidence="3 4">
    <name type="scientific">Anaerolinea thermophila</name>
    <dbReference type="NCBI Taxonomy" id="167964"/>
    <lineage>
        <taxon>Bacteria</taxon>
        <taxon>Bacillati</taxon>
        <taxon>Chloroflexota</taxon>
        <taxon>Anaerolineae</taxon>
        <taxon>Anaerolineales</taxon>
        <taxon>Anaerolineaceae</taxon>
        <taxon>Anaerolinea</taxon>
    </lineage>
</organism>
<dbReference type="EMBL" id="LGFU01000002">
    <property type="protein sequence ID" value="KUK47046.1"/>
    <property type="molecule type" value="Genomic_DNA"/>
</dbReference>
<dbReference type="Proteomes" id="UP000064249">
    <property type="component" value="Unassembled WGS sequence"/>
</dbReference>
<protein>
    <submittedName>
        <fullName evidence="3">Putative M24B family peptidase</fullName>
    </submittedName>
</protein>
<proteinExistence type="predicted"/>
<evidence type="ECO:0000259" key="2">
    <source>
        <dbReference type="Pfam" id="PF01321"/>
    </source>
</evidence>
<dbReference type="InterPro" id="IPR050659">
    <property type="entry name" value="Peptidase_M24B"/>
</dbReference>
<feature type="domain" description="Creatinase N-terminal" evidence="2">
    <location>
        <begin position="4"/>
        <end position="137"/>
    </location>
</feature>
<dbReference type="AlphaFoldDB" id="A0A101FZ20"/>
<dbReference type="InterPro" id="IPR029149">
    <property type="entry name" value="Creatin/AminoP/Spt16_N"/>
</dbReference>
<dbReference type="InterPro" id="IPR036005">
    <property type="entry name" value="Creatinase/aminopeptidase-like"/>
</dbReference>
<dbReference type="Gene3D" id="3.40.350.10">
    <property type="entry name" value="Creatinase/prolidase N-terminal domain"/>
    <property type="match status" value="1"/>
</dbReference>
<dbReference type="Pfam" id="PF01321">
    <property type="entry name" value="Creatinase_N"/>
    <property type="match status" value="1"/>
</dbReference>
<sequence length="367" mass="40529">MPDRIETLQTKMIEKGLPLIAVPAGPDLSYFTGLDFHISERPAVLLIAAISKPAFIYPDFETTKVKACRIPIEPFPYSEERESWVQVFAQALQSLPENIQKVGVNSTQMRYLEMDLLHQANSELHFVASDALFQSLRTRKDSSEVESIRKAIQIAEEAFRETLKIIQPGRTEKEIAGELVVNLLRLGSDPELPFSPIVAAGPNSANPHAVPSDRKLEQGDLVVIDWGARSNHYISDITRTLSIGQPDEKFSNMAQITKAANEKARQTAKAGIPCNQVDEAARAVISEAGMGEYFTHRTGHGIGMEAHEAPYIASDYPHELEVGNTFTIEPGIYLPDEGGVRIEDNILITTVGAETLTTLSRELIIIK</sequence>
<evidence type="ECO:0000259" key="1">
    <source>
        <dbReference type="Pfam" id="PF00557"/>
    </source>
</evidence>
<comment type="caution">
    <text evidence="3">The sequence shown here is derived from an EMBL/GenBank/DDBJ whole genome shotgun (WGS) entry which is preliminary data.</text>
</comment>
<dbReference type="PANTHER" id="PTHR46112:SF2">
    <property type="entry name" value="XAA-PRO AMINOPEPTIDASE P-RELATED"/>
    <property type="match status" value="1"/>
</dbReference>
<dbReference type="PANTHER" id="PTHR46112">
    <property type="entry name" value="AMINOPEPTIDASE"/>
    <property type="match status" value="1"/>
</dbReference>
<evidence type="ECO:0000313" key="4">
    <source>
        <dbReference type="Proteomes" id="UP000064249"/>
    </source>
</evidence>
<gene>
    <name evidence="3" type="ORF">XD73_0115</name>
</gene>
<accession>A0A101FZ20</accession>
<dbReference type="Gene3D" id="3.90.230.10">
    <property type="entry name" value="Creatinase/methionine aminopeptidase superfamily"/>
    <property type="match status" value="1"/>
</dbReference>
<dbReference type="CDD" id="cd01092">
    <property type="entry name" value="APP-like"/>
    <property type="match status" value="1"/>
</dbReference>
<feature type="domain" description="Peptidase M24" evidence="1">
    <location>
        <begin position="146"/>
        <end position="349"/>
    </location>
</feature>
<reference evidence="3 4" key="1">
    <citation type="journal article" date="2015" name="MBio">
        <title>Genome-Resolved Metagenomic Analysis Reveals Roles for Candidate Phyla and Other Microbial Community Members in Biogeochemical Transformations in Oil Reservoirs.</title>
        <authorList>
            <person name="Hu P."/>
            <person name="Tom L."/>
            <person name="Singh A."/>
            <person name="Thomas B.C."/>
            <person name="Baker B.J."/>
            <person name="Piceno Y.M."/>
            <person name="Andersen G.L."/>
            <person name="Banfield J.F."/>
        </authorList>
    </citation>
    <scope>NUCLEOTIDE SEQUENCE [LARGE SCALE GENOMIC DNA]</scope>
    <source>
        <strain evidence="3">46_16</strain>
    </source>
</reference>
<dbReference type="Pfam" id="PF00557">
    <property type="entry name" value="Peptidase_M24"/>
    <property type="match status" value="1"/>
</dbReference>
<evidence type="ECO:0000313" key="3">
    <source>
        <dbReference type="EMBL" id="KUK47046.1"/>
    </source>
</evidence>
<dbReference type="SUPFAM" id="SSF55920">
    <property type="entry name" value="Creatinase/aminopeptidase"/>
    <property type="match status" value="1"/>
</dbReference>
<dbReference type="InterPro" id="IPR000587">
    <property type="entry name" value="Creatinase_N"/>
</dbReference>
<dbReference type="SUPFAM" id="SSF53092">
    <property type="entry name" value="Creatinase/prolidase N-terminal domain"/>
    <property type="match status" value="1"/>
</dbReference>